<keyword evidence="4 7" id="KW-1133">Transmembrane helix</keyword>
<dbReference type="PANTHER" id="PTHR33406">
    <property type="entry name" value="MEMBRANE PROTEIN MJ1562-RELATED"/>
    <property type="match status" value="1"/>
</dbReference>
<dbReference type="EMBL" id="RAWM01000144">
    <property type="protein sequence ID" value="RKH60603.1"/>
    <property type="molecule type" value="Genomic_DNA"/>
</dbReference>
<feature type="transmembrane region" description="Helical" evidence="7">
    <location>
        <begin position="298"/>
        <end position="319"/>
    </location>
</feature>
<feature type="transmembrane region" description="Helical" evidence="7">
    <location>
        <begin position="763"/>
        <end position="784"/>
    </location>
</feature>
<protein>
    <submittedName>
        <fullName evidence="9">Export protein</fullName>
    </submittedName>
</protein>
<feature type="transmembrane region" description="Helical" evidence="7">
    <location>
        <begin position="828"/>
        <end position="851"/>
    </location>
</feature>
<feature type="transmembrane region" description="Helical" evidence="7">
    <location>
        <begin position="459"/>
        <end position="478"/>
    </location>
</feature>
<dbReference type="AlphaFoldDB" id="A0A3A8PW37"/>
<evidence type="ECO:0000256" key="4">
    <source>
        <dbReference type="ARBA" id="ARBA00022989"/>
    </source>
</evidence>
<gene>
    <name evidence="9" type="ORF">D7X96_33300</name>
</gene>
<dbReference type="SUPFAM" id="SSF82866">
    <property type="entry name" value="Multidrug efflux transporter AcrB transmembrane domain"/>
    <property type="match status" value="2"/>
</dbReference>
<dbReference type="PROSITE" id="PS50156">
    <property type="entry name" value="SSD"/>
    <property type="match status" value="1"/>
</dbReference>
<keyword evidence="10" id="KW-1185">Reference proteome</keyword>
<dbReference type="OrthoDB" id="49344at2"/>
<reference evidence="10" key="1">
    <citation type="submission" date="2018-09" db="EMBL/GenBank/DDBJ databases">
        <authorList>
            <person name="Livingstone P.G."/>
            <person name="Whitworth D.E."/>
        </authorList>
    </citation>
    <scope>NUCLEOTIDE SEQUENCE [LARGE SCALE GENOMIC DNA]</scope>
    <source>
        <strain evidence="10">AB047A</strain>
    </source>
</reference>
<evidence type="ECO:0000313" key="9">
    <source>
        <dbReference type="EMBL" id="RKH60603.1"/>
    </source>
</evidence>
<evidence type="ECO:0000256" key="1">
    <source>
        <dbReference type="ARBA" id="ARBA00004651"/>
    </source>
</evidence>
<name>A0A3A8PW37_9BACT</name>
<keyword evidence="2" id="KW-1003">Cell membrane</keyword>
<dbReference type="InterPro" id="IPR000731">
    <property type="entry name" value="SSD"/>
</dbReference>
<feature type="transmembrane region" description="Helical" evidence="7">
    <location>
        <begin position="272"/>
        <end position="291"/>
    </location>
</feature>
<dbReference type="PANTHER" id="PTHR33406:SF13">
    <property type="entry name" value="MEMBRANE PROTEIN YDFJ"/>
    <property type="match status" value="1"/>
</dbReference>
<evidence type="ECO:0000256" key="5">
    <source>
        <dbReference type="ARBA" id="ARBA00023136"/>
    </source>
</evidence>
<evidence type="ECO:0000256" key="2">
    <source>
        <dbReference type="ARBA" id="ARBA00022475"/>
    </source>
</evidence>
<evidence type="ECO:0000256" key="3">
    <source>
        <dbReference type="ARBA" id="ARBA00022692"/>
    </source>
</evidence>
<evidence type="ECO:0000259" key="8">
    <source>
        <dbReference type="PROSITE" id="PS50156"/>
    </source>
</evidence>
<comment type="caution">
    <text evidence="9">The sequence shown here is derived from an EMBL/GenBank/DDBJ whole genome shotgun (WGS) entry which is preliminary data.</text>
</comment>
<feature type="compositionally biased region" description="Low complexity" evidence="6">
    <location>
        <begin position="874"/>
        <end position="883"/>
    </location>
</feature>
<feature type="region of interest" description="Disordered" evidence="6">
    <location>
        <begin position="860"/>
        <end position="883"/>
    </location>
</feature>
<dbReference type="Pfam" id="PF03176">
    <property type="entry name" value="MMPL"/>
    <property type="match status" value="2"/>
</dbReference>
<evidence type="ECO:0000256" key="6">
    <source>
        <dbReference type="SAM" id="MobiDB-lite"/>
    </source>
</evidence>
<dbReference type="InterPro" id="IPR050545">
    <property type="entry name" value="Mycobact_MmpL"/>
</dbReference>
<feature type="transmembrane region" description="Helical" evidence="7">
    <location>
        <begin position="325"/>
        <end position="346"/>
    </location>
</feature>
<dbReference type="Proteomes" id="UP000282656">
    <property type="component" value="Unassembled WGS sequence"/>
</dbReference>
<organism evidence="9 10">
    <name type="scientific">Corallococcus interemptor</name>
    <dbReference type="NCBI Taxonomy" id="2316720"/>
    <lineage>
        <taxon>Bacteria</taxon>
        <taxon>Pseudomonadati</taxon>
        <taxon>Myxococcota</taxon>
        <taxon>Myxococcia</taxon>
        <taxon>Myxococcales</taxon>
        <taxon>Cystobacterineae</taxon>
        <taxon>Myxococcaceae</taxon>
        <taxon>Corallococcus</taxon>
    </lineage>
</organism>
<dbReference type="InterPro" id="IPR004869">
    <property type="entry name" value="MMPL_dom"/>
</dbReference>
<feature type="transmembrane region" description="Helical" evidence="7">
    <location>
        <begin position="796"/>
        <end position="822"/>
    </location>
</feature>
<dbReference type="Gene3D" id="1.20.1640.10">
    <property type="entry name" value="Multidrug efflux transporter AcrB transmembrane domain"/>
    <property type="match status" value="2"/>
</dbReference>
<keyword evidence="3 7" id="KW-0812">Transmembrane</keyword>
<feature type="transmembrane region" description="Helical" evidence="7">
    <location>
        <begin position="711"/>
        <end position="728"/>
    </location>
</feature>
<comment type="subcellular location">
    <subcellularLocation>
        <location evidence="1">Cell membrane</location>
        <topology evidence="1">Multi-pass membrane protein</topology>
    </subcellularLocation>
</comment>
<dbReference type="RefSeq" id="WP_121771567.1">
    <property type="nucleotide sequence ID" value="NZ_RAWM01000144.1"/>
</dbReference>
<feature type="transmembrane region" description="Helical" evidence="7">
    <location>
        <begin position="735"/>
        <end position="757"/>
    </location>
</feature>
<sequence>MSGNPSSHPPPRLALAYAEMLVRRPGTVMTVLLLLLGLAVWGTSKLTINSNQLDLISQDLQEVKDVKRVIDMVGGSGFFMLTFRGDDEATLKKVADDVAVMVGKDKENARSVTYKIPVEFVQNNMVLFVKTEDLAEGKRRIMAFLKDQIRRANPFYIEIKKTEPVKLDLQDLVDKYSSVGNKSIADDYYISQDRKLLLLLIKPMWDTNEIGKTKQYVDKLRVDLEQYSKGNASGVQLVEDYYKMGDKKTVAYGFTGSYKTAVDDSYAIEDSLQPVTIIALVAIFAITIAFFRKWAPTLIVVSGTVAGTLYTLGFTYATLGELNMITSILGGILMGFGIDYGIHFIFRTRLELGAGKPYDVAIRDAVINAGRPALVSAVVVAGSFYVLMVSEFKGFSQFGFLAGTGTLMLGFTLFSWCPALLALAGRKNPELPQKLIGVMKPPPAVSATGKELRIPRPGLVLAVGCVIVAVVCGAAIPWKSGEPPADAGFFARLPYGVRFNYNTRALMPANQPSVVLQDEINARFKIASDPLAVYTKDLAETEALYKELTADPKKRPAISQVMSLFTFVPPEGISQANAKILEEWQEELKEIDVKALPPETQEKAALFFKMLEARPFDVHNVPEIYASQFRHLPTTSPENHGYLTFIYPSVDLWDGKQMLQFADQTSSIKAMVTPGKFTQGGPTGAPVEKEFRAAGATQLYASLARMVLKDAKLTVILTALWILVMHFADFRNAKLALASVIPLTVGLAMMMGFMALFDLRLNFMNIIILPILLGFGVSHGLYLLHRFLEGTSPLVALRSVGAAVASSTLTAVAGFAALLVASHNGLRSMGLVACIGLITTLLVSFTVLAAVMQLMHDKRQKDAGRSPEGGSASGGDTSSTRAA</sequence>
<evidence type="ECO:0000313" key="10">
    <source>
        <dbReference type="Proteomes" id="UP000282656"/>
    </source>
</evidence>
<dbReference type="GO" id="GO:0005886">
    <property type="term" value="C:plasma membrane"/>
    <property type="evidence" value="ECO:0007669"/>
    <property type="project" value="UniProtKB-SubCell"/>
</dbReference>
<feature type="transmembrane region" description="Helical" evidence="7">
    <location>
        <begin position="400"/>
        <end position="424"/>
    </location>
</feature>
<proteinExistence type="predicted"/>
<accession>A0A3A8PW37</accession>
<feature type="domain" description="SSD" evidence="8">
    <location>
        <begin position="735"/>
        <end position="854"/>
    </location>
</feature>
<feature type="transmembrane region" description="Helical" evidence="7">
    <location>
        <begin position="21"/>
        <end position="42"/>
    </location>
</feature>
<evidence type="ECO:0000256" key="7">
    <source>
        <dbReference type="SAM" id="Phobius"/>
    </source>
</evidence>
<keyword evidence="5 7" id="KW-0472">Membrane</keyword>
<feature type="transmembrane region" description="Helical" evidence="7">
    <location>
        <begin position="366"/>
        <end position="388"/>
    </location>
</feature>